<dbReference type="InterPro" id="IPR029063">
    <property type="entry name" value="SAM-dependent_MTases_sf"/>
</dbReference>
<dbReference type="AlphaFoldDB" id="A0A3N0E8X8"/>
<dbReference type="Gene3D" id="3.40.50.150">
    <property type="entry name" value="Vaccinia Virus protein VP39"/>
    <property type="match status" value="1"/>
</dbReference>
<dbReference type="EMBL" id="RJTM01000098">
    <property type="protein sequence ID" value="RNL84283.1"/>
    <property type="molecule type" value="Genomic_DNA"/>
</dbReference>
<comment type="caution">
    <text evidence="1">The sequence shown here is derived from an EMBL/GenBank/DDBJ whole genome shotgun (WGS) entry which is preliminary data.</text>
</comment>
<dbReference type="OrthoDB" id="1442552at2"/>
<evidence type="ECO:0000313" key="1">
    <source>
        <dbReference type="EMBL" id="RNL84283.1"/>
    </source>
</evidence>
<name>A0A3N0E8X8_SINP1</name>
<dbReference type="RefSeq" id="WP_123216635.1">
    <property type="nucleotide sequence ID" value="NZ_RJTM01000098.1"/>
</dbReference>
<reference evidence="1 2" key="1">
    <citation type="submission" date="2018-10" db="EMBL/GenBank/DDBJ databases">
        <title>Sinomicrobium pectinilyticum sp. nov., a pectinase-producing bacterium isolated from alkaline and saline soil, and emended description of the genus Sinomicrobium.</title>
        <authorList>
            <person name="Cheng B."/>
            <person name="Li C."/>
            <person name="Lai Q."/>
            <person name="Du M."/>
            <person name="Shao Z."/>
            <person name="Xu P."/>
            <person name="Yang C."/>
        </authorList>
    </citation>
    <scope>NUCLEOTIDE SEQUENCE [LARGE SCALE GENOMIC DNA]</scope>
    <source>
        <strain evidence="1 2">5DNS001</strain>
    </source>
</reference>
<dbReference type="Proteomes" id="UP000267469">
    <property type="component" value="Unassembled WGS sequence"/>
</dbReference>
<keyword evidence="2" id="KW-1185">Reference proteome</keyword>
<gene>
    <name evidence="1" type="ORF">ED312_13965</name>
</gene>
<evidence type="ECO:0000313" key="2">
    <source>
        <dbReference type="Proteomes" id="UP000267469"/>
    </source>
</evidence>
<proteinExistence type="predicted"/>
<evidence type="ECO:0008006" key="3">
    <source>
        <dbReference type="Google" id="ProtNLM"/>
    </source>
</evidence>
<protein>
    <recommendedName>
        <fullName evidence="3">Class I SAM-dependent methyltransferase</fullName>
    </recommendedName>
</protein>
<sequence>MGKERNFKSISPSAKALMQFKAHTQIPFAKQTVKVLLNEDENTGALNKDFGFWASVVHFENRYYSVNELALEIPATNILELSSGFNYRGLEFTNSKPDIHYIDTDLPDIISYKKQIVSSFEKTHSTGRLDYEALNALDKKQFQAIVDRFNNRPLTIINEGLLVYLSKKEKSKLCRIIRTHLEKQQGYWITADIYLNHNPGRIGSDKGKKWDRFFSKQNVTNQMFESFEEAEEFFFNNGFVLDKEYIPDYSKLSASEKLLQVASPEQLDKLGKSGKVQATWRLKLE</sequence>
<organism evidence="1 2">
    <name type="scientific">Sinomicrobium pectinilyticum</name>
    <dbReference type="NCBI Taxonomy" id="1084421"/>
    <lineage>
        <taxon>Bacteria</taxon>
        <taxon>Pseudomonadati</taxon>
        <taxon>Bacteroidota</taxon>
        <taxon>Flavobacteriia</taxon>
        <taxon>Flavobacteriales</taxon>
        <taxon>Flavobacteriaceae</taxon>
        <taxon>Sinomicrobium</taxon>
    </lineage>
</organism>
<dbReference type="SUPFAM" id="SSF53335">
    <property type="entry name" value="S-adenosyl-L-methionine-dependent methyltransferases"/>
    <property type="match status" value="1"/>
</dbReference>
<accession>A0A3N0E8X8</accession>